<protein>
    <submittedName>
        <fullName evidence="2">Udp-n-acetylglucosamine 2-epimerase</fullName>
        <ecNumber evidence="2">5.1.3.14</ecNumber>
    </submittedName>
</protein>
<name>A0A0W8FG96_9ZZZZ</name>
<keyword evidence="2" id="KW-0413">Isomerase</keyword>
<organism evidence="2">
    <name type="scientific">hydrocarbon metagenome</name>
    <dbReference type="NCBI Taxonomy" id="938273"/>
    <lineage>
        <taxon>unclassified sequences</taxon>
        <taxon>metagenomes</taxon>
        <taxon>ecological metagenomes</taxon>
    </lineage>
</organism>
<dbReference type="CDD" id="cd03786">
    <property type="entry name" value="GTB_UDP-GlcNAc_2-Epimerase"/>
    <property type="match status" value="1"/>
</dbReference>
<evidence type="ECO:0000259" key="1">
    <source>
        <dbReference type="Pfam" id="PF02350"/>
    </source>
</evidence>
<dbReference type="PANTHER" id="PTHR43174:SF1">
    <property type="entry name" value="UDP-N-ACETYLGLUCOSAMINE 2-EPIMERASE"/>
    <property type="match status" value="1"/>
</dbReference>
<evidence type="ECO:0000313" key="2">
    <source>
        <dbReference type="EMBL" id="KUG19932.1"/>
    </source>
</evidence>
<dbReference type="InterPro" id="IPR003331">
    <property type="entry name" value="UDP_GlcNAc_Epimerase_2_dom"/>
</dbReference>
<feature type="domain" description="UDP-N-acetylglucosamine 2-epimerase" evidence="1">
    <location>
        <begin position="24"/>
        <end position="350"/>
    </location>
</feature>
<dbReference type="AlphaFoldDB" id="A0A0W8FG96"/>
<gene>
    <name evidence="2" type="ORF">ASZ90_010325</name>
</gene>
<dbReference type="Gene3D" id="3.40.50.2000">
    <property type="entry name" value="Glycogen Phosphorylase B"/>
    <property type="match status" value="2"/>
</dbReference>
<comment type="caution">
    <text evidence="2">The sequence shown here is derived from an EMBL/GenBank/DDBJ whole genome shotgun (WGS) entry which is preliminary data.</text>
</comment>
<sequence>MKVVSVVGARPQFIKCAPVSRELRKEHEEILVHTGQHYDRSMSEIFFLELEIPMPDYHLGVGSASHGRQTGAMLAALEDVLLAEAPDLVIVYGDTNSTLAGALAAVKLHVPVAHVEAGLRSFDRSMPEEINRVLTDHMADLLFCPTQTAVDHLRAEGVAGGVHLVGDVMVEALEYNRAIAARRSRILEDLGLAEEGYLVATVHRPANTDSRGRMIAIIEALGESGRPVVFPVHPRTKQVLADYGLSASMPENLIITEPLGYLDMIRLMDGAEKILTDSGGMQKEAYLLGVPCITLRENTEWVETVEDGWNVLAGADKERIADMLRHFNPKHAVRRFFRDDGSSRRIVEIISRGSHP</sequence>
<reference evidence="2" key="1">
    <citation type="journal article" date="2015" name="Proc. Natl. Acad. Sci. U.S.A.">
        <title>Networks of energetic and metabolic interactions define dynamics in microbial communities.</title>
        <authorList>
            <person name="Embree M."/>
            <person name="Liu J.K."/>
            <person name="Al-Bassam M.M."/>
            <person name="Zengler K."/>
        </authorList>
    </citation>
    <scope>NUCLEOTIDE SEQUENCE</scope>
</reference>
<dbReference type="PANTHER" id="PTHR43174">
    <property type="entry name" value="UDP-N-ACETYLGLUCOSAMINE 2-EPIMERASE"/>
    <property type="match status" value="1"/>
</dbReference>
<dbReference type="InterPro" id="IPR029767">
    <property type="entry name" value="WecB-like"/>
</dbReference>
<dbReference type="GO" id="GO:0008761">
    <property type="term" value="F:UDP-N-acetylglucosamine 2-epimerase activity"/>
    <property type="evidence" value="ECO:0007669"/>
    <property type="project" value="UniProtKB-EC"/>
</dbReference>
<proteinExistence type="predicted"/>
<accession>A0A0W8FG96</accession>
<dbReference type="Pfam" id="PF02350">
    <property type="entry name" value="Epimerase_2"/>
    <property type="match status" value="1"/>
</dbReference>
<dbReference type="NCBIfam" id="TIGR00236">
    <property type="entry name" value="wecB"/>
    <property type="match status" value="1"/>
</dbReference>
<dbReference type="EMBL" id="LNQE01001243">
    <property type="protein sequence ID" value="KUG19932.1"/>
    <property type="molecule type" value="Genomic_DNA"/>
</dbReference>
<dbReference type="SUPFAM" id="SSF53756">
    <property type="entry name" value="UDP-Glycosyltransferase/glycogen phosphorylase"/>
    <property type="match status" value="1"/>
</dbReference>
<dbReference type="EC" id="5.1.3.14" evidence="2"/>